<dbReference type="EMBL" id="LKHV01000008">
    <property type="protein sequence ID" value="KRG18212.1"/>
    <property type="molecule type" value="Genomic_DNA"/>
</dbReference>
<proteinExistence type="predicted"/>
<gene>
    <name evidence="1" type="ORF">CC99x_01654</name>
</gene>
<evidence type="ECO:0000313" key="1">
    <source>
        <dbReference type="EMBL" id="KRG18212.1"/>
    </source>
</evidence>
<dbReference type="AlphaFoldDB" id="A0A0Q9YMX8"/>
<name>A0A0Q9YMX8_9GAMM</name>
<reference evidence="1" key="1">
    <citation type="submission" date="2015-09" db="EMBL/GenBank/DDBJ databases">
        <title>Draft Genome Sequences of Two Novel Amoeba-resistant Intranuclear Bacteria, Candidatus Berkiella cookevillensis and Candidatus Berkiella aquae.</title>
        <authorList>
            <person name="Mehari Y.T."/>
            <person name="Arivett B.A."/>
            <person name="Farone A.L."/>
            <person name="Gunderson J.H."/>
            <person name="Farone M.B."/>
        </authorList>
    </citation>
    <scope>NUCLEOTIDE SEQUENCE [LARGE SCALE GENOMIC DNA]</scope>
    <source>
        <strain evidence="1">CC99</strain>
    </source>
</reference>
<comment type="caution">
    <text evidence="1">The sequence shown here is derived from an EMBL/GenBank/DDBJ whole genome shotgun (WGS) entry which is preliminary data.</text>
</comment>
<accession>A0A0Q9YMX8</accession>
<organism evidence="1">
    <name type="scientific">Candidatus Berkiella cookevillensis</name>
    <dbReference type="NCBI Taxonomy" id="437022"/>
    <lineage>
        <taxon>Bacteria</taxon>
        <taxon>Pseudomonadati</taxon>
        <taxon>Pseudomonadota</taxon>
        <taxon>Gammaproteobacteria</taxon>
        <taxon>Candidatus Berkiellales</taxon>
        <taxon>Candidatus Berkiellaceae</taxon>
        <taxon>Candidatus Berkiella</taxon>
    </lineage>
</organism>
<sequence length="67" mass="7327">MLFMKSSDSGQFSQTADVFHGLLLLEKGAALAGYSAIISAYELEVPLPDFISVISQKHKQYHKKIAG</sequence>
<protein>
    <submittedName>
        <fullName evidence="1">Uncharacterized protein</fullName>
    </submittedName>
</protein>